<accession>A0A135IC98</accession>
<evidence type="ECO:0000313" key="1">
    <source>
        <dbReference type="EMBL" id="KXF83008.1"/>
    </source>
</evidence>
<dbReference type="EMBL" id="LNTY01000006">
    <property type="protein sequence ID" value="KXF83008.1"/>
    <property type="molecule type" value="Genomic_DNA"/>
</dbReference>
<protein>
    <submittedName>
        <fullName evidence="1">Uncharacterized protein</fullName>
    </submittedName>
</protein>
<gene>
    <name evidence="1" type="ORF">ATN88_04500</name>
</gene>
<sequence length="557" mass="60402">MVDVVSTTAGSPTCNCSNPNCCIHAVKVTPKGSTHTYEYKQNGALPNIYVHDKDGKGVDVNVELASKGCVTGSSGCPSGVLFSERNEDYIGELSSGGNTENLVFVDDLKRKAENYNVVDFVSFIVLGKMDSAPSTPYDLMIGECAGAPIVPKTFETEGGKQVSVEVGPIMATESTIYVLPKYEYELGLTVAASMDAEGLTDNDRRRIMRGAQIEAGHNPDHKHTAHKGWTKKVPGNAIRGALSMTGSAKLSIANSSKSFTTDIIKKEFTQYKQNLSLLEKAEKALTQVNKMFAHSDSGKVKLVSIDFDYPKLEFKGSGKLKLSDKTGSPYIERAISVGLNPLVGVRMKIDLIQAFAAAYGAERAVAKIREAAKAMEDDFNEGKDAAYVGAELYFTVGGVMKVGFELKSNEAKEYEFQVGSAVRGEVDVGVITNIRGGVRYWVIEGYFEADARIEAKALFELESTHNGGLDLVFFHNGVIAKVRVDASLGIASRRPKRARPANVGRFSRTDGGIVSGEATKTTGTSGRYKDTNSLYNNDWVIYKKLAKEKSKCRITIM</sequence>
<dbReference type="OrthoDB" id="6628213at2"/>
<organism evidence="1 2">
    <name type="scientific">Enterovibrio coralii</name>
    <dbReference type="NCBI Taxonomy" id="294935"/>
    <lineage>
        <taxon>Bacteria</taxon>
        <taxon>Pseudomonadati</taxon>
        <taxon>Pseudomonadota</taxon>
        <taxon>Gammaproteobacteria</taxon>
        <taxon>Vibrionales</taxon>
        <taxon>Vibrionaceae</taxon>
        <taxon>Enterovibrio</taxon>
    </lineage>
</organism>
<evidence type="ECO:0000313" key="2">
    <source>
        <dbReference type="Proteomes" id="UP000070529"/>
    </source>
</evidence>
<reference evidence="1 2" key="1">
    <citation type="submission" date="2015-11" db="EMBL/GenBank/DDBJ databases">
        <title>Genomic Taxonomy of the Vibrionaceae.</title>
        <authorList>
            <person name="Gomez-Gil B."/>
            <person name="Enciso-Ibarra J."/>
        </authorList>
    </citation>
    <scope>NUCLEOTIDE SEQUENCE [LARGE SCALE GENOMIC DNA]</scope>
    <source>
        <strain evidence="1 2">CAIM 912</strain>
    </source>
</reference>
<keyword evidence="2" id="KW-1185">Reference proteome</keyword>
<proteinExistence type="predicted"/>
<dbReference type="STRING" id="294935.ATN88_04500"/>
<comment type="caution">
    <text evidence="1">The sequence shown here is derived from an EMBL/GenBank/DDBJ whole genome shotgun (WGS) entry which is preliminary data.</text>
</comment>
<dbReference type="Proteomes" id="UP000070529">
    <property type="component" value="Unassembled WGS sequence"/>
</dbReference>
<dbReference type="RefSeq" id="WP_067410344.1">
    <property type="nucleotide sequence ID" value="NZ_LNTY01000006.1"/>
</dbReference>
<dbReference type="AlphaFoldDB" id="A0A135IC98"/>
<name>A0A135IC98_9GAMM</name>